<dbReference type="PANTHER" id="PTHR31065">
    <property type="entry name" value="PLATZ TRANSCRIPTION FACTOR FAMILY PROTEIN"/>
    <property type="match status" value="1"/>
</dbReference>
<proteinExistence type="predicted"/>
<dbReference type="InterPro" id="IPR006734">
    <property type="entry name" value="PLATZ"/>
</dbReference>
<feature type="region of interest" description="Disordered" evidence="1">
    <location>
        <begin position="158"/>
        <end position="186"/>
    </location>
</feature>
<protein>
    <recommendedName>
        <fullName evidence="3">PLATZ transcription factor family protein</fullName>
    </recommendedName>
</protein>
<dbReference type="Pfam" id="PF04640">
    <property type="entry name" value="PLATZ"/>
    <property type="match status" value="1"/>
</dbReference>
<gene>
    <name evidence="2" type="ORF">Slati_4042400</name>
</gene>
<name>A0AAW2TQZ8_9LAMI</name>
<evidence type="ECO:0000256" key="1">
    <source>
        <dbReference type="SAM" id="MobiDB-lite"/>
    </source>
</evidence>
<dbReference type="AlphaFoldDB" id="A0AAW2TQZ8"/>
<dbReference type="PANTHER" id="PTHR31065:SF39">
    <property type="entry name" value="PLATZ TRANSCRIPTION FACTOR FAMILY PROTEIN"/>
    <property type="match status" value="1"/>
</dbReference>
<accession>A0AAW2TQZ8</accession>
<reference evidence="2" key="2">
    <citation type="journal article" date="2024" name="Plant">
        <title>Genomic evolution and insights into agronomic trait innovations of Sesamum species.</title>
        <authorList>
            <person name="Miao H."/>
            <person name="Wang L."/>
            <person name="Qu L."/>
            <person name="Liu H."/>
            <person name="Sun Y."/>
            <person name="Le M."/>
            <person name="Wang Q."/>
            <person name="Wei S."/>
            <person name="Zheng Y."/>
            <person name="Lin W."/>
            <person name="Duan Y."/>
            <person name="Cao H."/>
            <person name="Xiong S."/>
            <person name="Wang X."/>
            <person name="Wei L."/>
            <person name="Li C."/>
            <person name="Ma Q."/>
            <person name="Ju M."/>
            <person name="Zhao R."/>
            <person name="Li G."/>
            <person name="Mu C."/>
            <person name="Tian Q."/>
            <person name="Mei H."/>
            <person name="Zhang T."/>
            <person name="Gao T."/>
            <person name="Zhang H."/>
        </authorList>
    </citation>
    <scope>NUCLEOTIDE SEQUENCE</scope>
    <source>
        <strain evidence="2">KEN1</strain>
    </source>
</reference>
<evidence type="ECO:0008006" key="3">
    <source>
        <dbReference type="Google" id="ProtNLM"/>
    </source>
</evidence>
<dbReference type="EMBL" id="JACGWN010000014">
    <property type="protein sequence ID" value="KAL0407285.1"/>
    <property type="molecule type" value="Genomic_DNA"/>
</dbReference>
<feature type="compositionally biased region" description="Basic residues" evidence="1">
    <location>
        <begin position="170"/>
        <end position="180"/>
    </location>
</feature>
<evidence type="ECO:0000313" key="2">
    <source>
        <dbReference type="EMBL" id="KAL0407285.1"/>
    </source>
</evidence>
<reference evidence="2" key="1">
    <citation type="submission" date="2020-06" db="EMBL/GenBank/DDBJ databases">
        <authorList>
            <person name="Li T."/>
            <person name="Hu X."/>
            <person name="Zhang T."/>
            <person name="Song X."/>
            <person name="Zhang H."/>
            <person name="Dai N."/>
            <person name="Sheng W."/>
            <person name="Hou X."/>
            <person name="Wei L."/>
        </authorList>
    </citation>
    <scope>NUCLEOTIDE SEQUENCE</scope>
    <source>
        <strain evidence="2">KEN1</strain>
        <tissue evidence="2">Leaf</tissue>
    </source>
</reference>
<sequence>MVMCSGGNPEWLESWLQTPFYVGEKCETHILKYNTIFCAVCMGSPICDTCWRWQHSKLHQGHLILQVCSSSGRAAIDIQEIRKYIDVSGIQVYKINGKDILFLNPNWHGSQDHHEHGPKCQTCRRRIKDSNYHFCSIACKNYKSVEYKMEIGKMKSRAGGGEGECSSGRSMRKRSRKGIPRRAPFC</sequence>
<organism evidence="2">
    <name type="scientific">Sesamum latifolium</name>
    <dbReference type="NCBI Taxonomy" id="2727402"/>
    <lineage>
        <taxon>Eukaryota</taxon>
        <taxon>Viridiplantae</taxon>
        <taxon>Streptophyta</taxon>
        <taxon>Embryophyta</taxon>
        <taxon>Tracheophyta</taxon>
        <taxon>Spermatophyta</taxon>
        <taxon>Magnoliopsida</taxon>
        <taxon>eudicotyledons</taxon>
        <taxon>Gunneridae</taxon>
        <taxon>Pentapetalae</taxon>
        <taxon>asterids</taxon>
        <taxon>lamiids</taxon>
        <taxon>Lamiales</taxon>
        <taxon>Pedaliaceae</taxon>
        <taxon>Sesamum</taxon>
    </lineage>
</organism>
<comment type="caution">
    <text evidence="2">The sequence shown here is derived from an EMBL/GenBank/DDBJ whole genome shotgun (WGS) entry which is preliminary data.</text>
</comment>